<accession>A0AAJ2F2W7</accession>
<evidence type="ECO:0000313" key="6">
    <source>
        <dbReference type="EMBL" id="MDR6839533.1"/>
    </source>
</evidence>
<dbReference type="Pfam" id="PF14525">
    <property type="entry name" value="AraC_binding_2"/>
    <property type="match status" value="1"/>
</dbReference>
<dbReference type="EMBL" id="JAVDTS010000009">
    <property type="protein sequence ID" value="MDR6839533.1"/>
    <property type="molecule type" value="Genomic_DNA"/>
</dbReference>
<dbReference type="PANTHER" id="PTHR46796:SF6">
    <property type="entry name" value="ARAC SUBFAMILY"/>
    <property type="match status" value="1"/>
</dbReference>
<proteinExistence type="predicted"/>
<dbReference type="SUPFAM" id="SSF46689">
    <property type="entry name" value="Homeodomain-like"/>
    <property type="match status" value="1"/>
</dbReference>
<evidence type="ECO:0000259" key="4">
    <source>
        <dbReference type="PROSITE" id="PS01124"/>
    </source>
</evidence>
<dbReference type="AlphaFoldDB" id="A0AAJ2F2W7"/>
<evidence type="ECO:0000313" key="7">
    <source>
        <dbReference type="Proteomes" id="UP001249076"/>
    </source>
</evidence>
<evidence type="ECO:0000256" key="2">
    <source>
        <dbReference type="ARBA" id="ARBA00023125"/>
    </source>
</evidence>
<dbReference type="InterPro" id="IPR009057">
    <property type="entry name" value="Homeodomain-like_sf"/>
</dbReference>
<protein>
    <submittedName>
        <fullName evidence="5">AraC-like DNA-binding protein</fullName>
    </submittedName>
</protein>
<feature type="domain" description="HTH araC/xylS-type" evidence="4">
    <location>
        <begin position="221"/>
        <end position="322"/>
    </location>
</feature>
<dbReference type="InterPro" id="IPR035418">
    <property type="entry name" value="AraC-bd_2"/>
</dbReference>
<organism evidence="5 8">
    <name type="scientific">Acidovorax delafieldii</name>
    <name type="common">Pseudomonas delafieldii</name>
    <dbReference type="NCBI Taxonomy" id="47920"/>
    <lineage>
        <taxon>Bacteria</taxon>
        <taxon>Pseudomonadati</taxon>
        <taxon>Pseudomonadota</taxon>
        <taxon>Betaproteobacteria</taxon>
        <taxon>Burkholderiales</taxon>
        <taxon>Comamonadaceae</taxon>
        <taxon>Acidovorax</taxon>
    </lineage>
</organism>
<dbReference type="Pfam" id="PF12833">
    <property type="entry name" value="HTH_18"/>
    <property type="match status" value="1"/>
</dbReference>
<evidence type="ECO:0000256" key="1">
    <source>
        <dbReference type="ARBA" id="ARBA00023015"/>
    </source>
</evidence>
<dbReference type="SMART" id="SM00342">
    <property type="entry name" value="HTH_ARAC"/>
    <property type="match status" value="1"/>
</dbReference>
<sequence length="323" mass="34986">MPAAAHAPLSPTAVRRWTTDVVAQPARLDYWVGAICEAFLEMDCSSREAPLFGGELQSLPVETLSINRVRASTQDVFRTPAGIARSRQLPFYLIGQAETAWHVRQDGHVAHLRPGDVVLLDSARPYELHFPEGVHCVSLQLPRAWVGQWLQQAEAPGPRVAWRDQGWGQSLGALAVQLARDPASAQSLPPALLSDHLGALLCAALEPPQPHAPTAAGSLHAHLCALLRARIDQPSLSAPALAREAGVSLRTLHRAFAAQGHTFAGTLRELRLARAAELLRRPQLAHVAVGEIGRRCGFADASHFARTFQRAMGVSPAQWRRGS</sequence>
<dbReference type="GO" id="GO:0003700">
    <property type="term" value="F:DNA-binding transcription factor activity"/>
    <property type="evidence" value="ECO:0007669"/>
    <property type="project" value="InterPro"/>
</dbReference>
<keyword evidence="2 5" id="KW-0238">DNA-binding</keyword>
<keyword evidence="1" id="KW-0805">Transcription regulation</keyword>
<dbReference type="InterPro" id="IPR018062">
    <property type="entry name" value="HTH_AraC-typ_CS"/>
</dbReference>
<dbReference type="InterPro" id="IPR050204">
    <property type="entry name" value="AraC_XylS_family_regulators"/>
</dbReference>
<dbReference type="GO" id="GO:0043565">
    <property type="term" value="F:sequence-specific DNA binding"/>
    <property type="evidence" value="ECO:0007669"/>
    <property type="project" value="InterPro"/>
</dbReference>
<evidence type="ECO:0000256" key="3">
    <source>
        <dbReference type="ARBA" id="ARBA00023163"/>
    </source>
</evidence>
<dbReference type="Gene3D" id="1.10.10.60">
    <property type="entry name" value="Homeodomain-like"/>
    <property type="match status" value="1"/>
</dbReference>
<evidence type="ECO:0000313" key="8">
    <source>
        <dbReference type="Proteomes" id="UP001253458"/>
    </source>
</evidence>
<gene>
    <name evidence="5" type="ORF">J2W88_004464</name>
    <name evidence="6" type="ORF">J2W93_004401</name>
</gene>
<dbReference type="InterPro" id="IPR020449">
    <property type="entry name" value="Tscrpt_reg_AraC-type_HTH"/>
</dbReference>
<name>A0AAJ2F2W7_ACIDE</name>
<comment type="caution">
    <text evidence="5">The sequence shown here is derived from an EMBL/GenBank/DDBJ whole genome shotgun (WGS) entry which is preliminary data.</text>
</comment>
<dbReference type="PROSITE" id="PS00041">
    <property type="entry name" value="HTH_ARAC_FAMILY_1"/>
    <property type="match status" value="1"/>
</dbReference>
<dbReference type="PRINTS" id="PR00032">
    <property type="entry name" value="HTHARAC"/>
</dbReference>
<keyword evidence="3" id="KW-0804">Transcription</keyword>
<dbReference type="Proteomes" id="UP001253458">
    <property type="component" value="Unassembled WGS sequence"/>
</dbReference>
<dbReference type="PROSITE" id="PS01124">
    <property type="entry name" value="HTH_ARAC_FAMILY_2"/>
    <property type="match status" value="1"/>
</dbReference>
<evidence type="ECO:0000313" key="5">
    <source>
        <dbReference type="EMBL" id="MDR6769156.1"/>
    </source>
</evidence>
<reference evidence="5 7" key="1">
    <citation type="submission" date="2023-07" db="EMBL/GenBank/DDBJ databases">
        <title>Sorghum-associated microbial communities from plants grown in Nebraska, USA.</title>
        <authorList>
            <person name="Schachtman D."/>
        </authorList>
    </citation>
    <scope>NUCLEOTIDE SEQUENCE</scope>
    <source>
        <strain evidence="6 7">BE105</strain>
        <strain evidence="5">BE69</strain>
    </source>
</reference>
<dbReference type="RefSeq" id="WP_209820567.1">
    <property type="nucleotide sequence ID" value="NZ_JAVDTL010000009.1"/>
</dbReference>
<dbReference type="InterPro" id="IPR018060">
    <property type="entry name" value="HTH_AraC"/>
</dbReference>
<dbReference type="Proteomes" id="UP001249076">
    <property type="component" value="Unassembled WGS sequence"/>
</dbReference>
<keyword evidence="7" id="KW-1185">Reference proteome</keyword>
<dbReference type="EMBL" id="JAVDTL010000009">
    <property type="protein sequence ID" value="MDR6769156.1"/>
    <property type="molecule type" value="Genomic_DNA"/>
</dbReference>
<dbReference type="PANTHER" id="PTHR46796">
    <property type="entry name" value="HTH-TYPE TRANSCRIPTIONAL ACTIVATOR RHAS-RELATED"/>
    <property type="match status" value="1"/>
</dbReference>